<sequence length="487" mass="56249">MVPRPRYSSLQRDIRGVRQGAIDEAKRKIFGHLSGKVGEKFFTRPLMAKQLNRWYYPARFLLLNFHVEHYFQMQAQRFAPTAAHPSMAYLSKCLDEVCRKRDAIRELFGQMDEKTFSNNPSLQDLYSLYRTLQSDNPLPFEPDPRLWRDNGFNWYNMSTHTPEDASKALTLLESSYREDPSHSNWAQDLRSLKEAPSPAHLSSLIQDKLGQRHQRATADNGSSDRRLGARLMKAKTGFDVSYTQLTDKPIVDARQRWRMRDDREKEVRMSKAREERREERAALAAAEARKTTTPSAGGKEGRYQLPTTTTGPAAPEGIVTQEDEEQEAVDEAEPEAAMDPEALSQGVQEGEREGGTLGEGEGEEHPPTTPEGPSKSGAEAQWEVMMRLVDDKDLANQQRVIDERRHELESALGRDPRLRAYYKTRHRFFEPLFRRRRIAYLDKLSRGRIKHEKEKKYHRYMEDHPDEAEVWPHNKGSITVPWPSPFN</sequence>
<feature type="compositionally biased region" description="Acidic residues" evidence="1">
    <location>
        <begin position="321"/>
        <end position="338"/>
    </location>
</feature>
<dbReference type="InParanoid" id="A0A0G4F935"/>
<dbReference type="VEuPathDB" id="CryptoDB:Vbra_8892"/>
<protein>
    <submittedName>
        <fullName evidence="2">Uncharacterized protein</fullName>
    </submittedName>
</protein>
<name>A0A0G4F935_VITBC</name>
<evidence type="ECO:0000256" key="1">
    <source>
        <dbReference type="SAM" id="MobiDB-lite"/>
    </source>
</evidence>
<organism evidence="2 3">
    <name type="scientific">Vitrella brassicaformis (strain CCMP3155)</name>
    <dbReference type="NCBI Taxonomy" id="1169540"/>
    <lineage>
        <taxon>Eukaryota</taxon>
        <taxon>Sar</taxon>
        <taxon>Alveolata</taxon>
        <taxon>Colpodellida</taxon>
        <taxon>Vitrellaceae</taxon>
        <taxon>Vitrella</taxon>
    </lineage>
</organism>
<dbReference type="EMBL" id="CDMY01000388">
    <property type="protein sequence ID" value="CEM08865.1"/>
    <property type="molecule type" value="Genomic_DNA"/>
</dbReference>
<evidence type="ECO:0000313" key="3">
    <source>
        <dbReference type="Proteomes" id="UP000041254"/>
    </source>
</evidence>
<reference evidence="2 3" key="1">
    <citation type="submission" date="2014-11" db="EMBL/GenBank/DDBJ databases">
        <authorList>
            <person name="Zhu J."/>
            <person name="Qi W."/>
            <person name="Song R."/>
        </authorList>
    </citation>
    <scope>NUCLEOTIDE SEQUENCE [LARGE SCALE GENOMIC DNA]</scope>
</reference>
<gene>
    <name evidence="2" type="ORF">Vbra_8892</name>
</gene>
<dbReference type="AlphaFoldDB" id="A0A0G4F935"/>
<feature type="region of interest" description="Disordered" evidence="1">
    <location>
        <begin position="286"/>
        <end position="378"/>
    </location>
</feature>
<evidence type="ECO:0000313" key="2">
    <source>
        <dbReference type="EMBL" id="CEM08865.1"/>
    </source>
</evidence>
<proteinExistence type="predicted"/>
<keyword evidence="3" id="KW-1185">Reference proteome</keyword>
<dbReference type="OMA" id="CINLIIE"/>
<dbReference type="PhylomeDB" id="A0A0G4F935"/>
<dbReference type="Proteomes" id="UP000041254">
    <property type="component" value="Unassembled WGS sequence"/>
</dbReference>
<accession>A0A0G4F935</accession>
<dbReference type="OrthoDB" id="329761at2759"/>